<feature type="compositionally biased region" description="Basic residues" evidence="1">
    <location>
        <begin position="72"/>
        <end position="83"/>
    </location>
</feature>
<organism evidence="2 3">
    <name type="scientific">Rangifer tarandus platyrhynchus</name>
    <name type="common">Svalbard reindeer</name>
    <dbReference type="NCBI Taxonomy" id="3082113"/>
    <lineage>
        <taxon>Eukaryota</taxon>
        <taxon>Metazoa</taxon>
        <taxon>Chordata</taxon>
        <taxon>Craniata</taxon>
        <taxon>Vertebrata</taxon>
        <taxon>Euteleostomi</taxon>
        <taxon>Mammalia</taxon>
        <taxon>Eutheria</taxon>
        <taxon>Laurasiatheria</taxon>
        <taxon>Artiodactyla</taxon>
        <taxon>Ruminantia</taxon>
        <taxon>Pecora</taxon>
        <taxon>Cervidae</taxon>
        <taxon>Odocoileinae</taxon>
        <taxon>Rangifer</taxon>
    </lineage>
</organism>
<evidence type="ECO:0000313" key="2">
    <source>
        <dbReference type="EMBL" id="CAI9159962.1"/>
    </source>
</evidence>
<dbReference type="Proteomes" id="UP001176941">
    <property type="component" value="Chromosome 19"/>
</dbReference>
<keyword evidence="3" id="KW-1185">Reference proteome</keyword>
<feature type="compositionally biased region" description="Basic and acidic residues" evidence="1">
    <location>
        <begin position="101"/>
        <end position="124"/>
    </location>
</feature>
<dbReference type="EMBL" id="OX459955">
    <property type="protein sequence ID" value="CAI9159962.1"/>
    <property type="molecule type" value="Genomic_DNA"/>
</dbReference>
<evidence type="ECO:0000256" key="1">
    <source>
        <dbReference type="SAM" id="MobiDB-lite"/>
    </source>
</evidence>
<accession>A0ABN8YEG3</accession>
<protein>
    <submittedName>
        <fullName evidence="2">Uncharacterized protein</fullName>
    </submittedName>
</protein>
<evidence type="ECO:0000313" key="3">
    <source>
        <dbReference type="Proteomes" id="UP001176941"/>
    </source>
</evidence>
<proteinExistence type="predicted"/>
<sequence>MRRRVLGAGRDAKGRQASPRAIPAEPGGHPEAEARTRAGPRAGAQVSPGAGRAPGAAGAWPAGARTGGSARPRPRGLALRRLRPQSGAAGNPGRGSCAVGKDSRLKLPRLGRLEHRKREERSEGAGRALLASECARKYEAHWEP</sequence>
<feature type="compositionally biased region" description="Low complexity" evidence="1">
    <location>
        <begin position="48"/>
        <end position="71"/>
    </location>
</feature>
<reference evidence="2" key="1">
    <citation type="submission" date="2023-04" db="EMBL/GenBank/DDBJ databases">
        <authorList>
            <consortium name="ELIXIR-Norway"/>
        </authorList>
    </citation>
    <scope>NUCLEOTIDE SEQUENCE [LARGE SCALE GENOMIC DNA]</scope>
</reference>
<feature type="region of interest" description="Disordered" evidence="1">
    <location>
        <begin position="1"/>
        <end position="125"/>
    </location>
</feature>
<name>A0ABN8YEG3_RANTA</name>
<gene>
    <name evidence="2" type="ORF">MRATA1EN1_LOCUS8924</name>
</gene>